<dbReference type="GO" id="GO:0003723">
    <property type="term" value="F:RNA binding"/>
    <property type="evidence" value="ECO:0007669"/>
    <property type="project" value="UniProtKB-UniRule"/>
</dbReference>
<dbReference type="OrthoDB" id="5600252at2759"/>
<evidence type="ECO:0000256" key="4">
    <source>
        <dbReference type="ARBA" id="ARBA00047984"/>
    </source>
</evidence>
<sequence length="667" mass="76479">MKDVPPPYVPPHHRLRSVITQPTNNNTVTNSSHARLINPYPYIHPPHQQQQQQLPMPNRGIELPTRPGIFTSDIDSWKWRLTTLLHSNDKQELISREKKDRRDYEQIAELATSMGLHSHLYAKVLVVSKVPLPNYRFDLDDKRPQREVSLPPGLQRRVDAHLREYQSHKAKFMNGSQNSLFSKTSSNGSNAADESLFELPELPPQSQVALEKVLSRRSLQLQNEQQAWQLAEAAKAQYSRDYSDHLALVRAYEGWKVAEYELTGYEYCWKNFLSAQSMKAIDSLRKEFLSLLLETGLIDNNIATYNTWSYDEDLIRAVICYGLYPGICSVVNSVNARDSKIPYPWLVFNEKIKVNSIFLRDSTAVSDSVLLLFGGTILNGDIVSSFPPYVYALYESIRCDNFYPFSYAWASLGCILRGMGQMEFTQSCFNAYKILNCFNPKMYKFFTLYNDIVFRNNNQCTWYSSKVCVCVSYIKQEGHLKMLGGYLEFFMEPAISEMYQSLRRELDELFQCKLLNPRMNLHAHHELLSAMRLLLPEDKCNGKFVFNRQVLLNSLQKPHIASVQPPLVSKESGPGGDNPKSQLQTLLTRAGHIAPYYRTNQLPDKQFRSICEFNGMQIEGNPCQNKKQAEKDAAAMALERLMGGNHAGRDFVGDISMMLKKSKKTHN</sequence>
<dbReference type="PANTHER" id="PTHR18934:SF146">
    <property type="entry name" value="DEXH-BOX ATP-DEPENDENT RNA HELICASE DEXH5, MITOCHONDRIAL"/>
    <property type="match status" value="1"/>
</dbReference>
<keyword evidence="3 7" id="KW-0067">ATP-binding</keyword>
<evidence type="ECO:0000256" key="3">
    <source>
        <dbReference type="ARBA" id="ARBA00022806"/>
    </source>
</evidence>
<organism evidence="7 8">
    <name type="scientific">Artemisia annua</name>
    <name type="common">Sweet wormwood</name>
    <dbReference type="NCBI Taxonomy" id="35608"/>
    <lineage>
        <taxon>Eukaryota</taxon>
        <taxon>Viridiplantae</taxon>
        <taxon>Streptophyta</taxon>
        <taxon>Embryophyta</taxon>
        <taxon>Tracheophyta</taxon>
        <taxon>Spermatophyta</taxon>
        <taxon>Magnoliopsida</taxon>
        <taxon>eudicotyledons</taxon>
        <taxon>Gunneridae</taxon>
        <taxon>Pentapetalae</taxon>
        <taxon>asterids</taxon>
        <taxon>campanulids</taxon>
        <taxon>Asterales</taxon>
        <taxon>Asteraceae</taxon>
        <taxon>Asteroideae</taxon>
        <taxon>Anthemideae</taxon>
        <taxon>Artemisiinae</taxon>
        <taxon>Artemisia</taxon>
    </lineage>
</organism>
<keyword evidence="2" id="KW-0378">Hydrolase</keyword>
<dbReference type="InterPro" id="IPR014720">
    <property type="entry name" value="dsRBD_dom"/>
</dbReference>
<comment type="catalytic activity">
    <reaction evidence="4">
        <text>ATP + H2O = ADP + phosphate + H(+)</text>
        <dbReference type="Rhea" id="RHEA:13065"/>
        <dbReference type="ChEBI" id="CHEBI:15377"/>
        <dbReference type="ChEBI" id="CHEBI:15378"/>
        <dbReference type="ChEBI" id="CHEBI:30616"/>
        <dbReference type="ChEBI" id="CHEBI:43474"/>
        <dbReference type="ChEBI" id="CHEBI:456216"/>
        <dbReference type="EC" id="3.6.4.13"/>
    </reaction>
</comment>
<name>A0A2U1MI67_ARTAN</name>
<dbReference type="Gene3D" id="3.30.160.20">
    <property type="match status" value="1"/>
</dbReference>
<gene>
    <name evidence="7" type="ORF">CTI12_AA310290</name>
</gene>
<dbReference type="AlphaFoldDB" id="A0A2U1MI67"/>
<proteinExistence type="predicted"/>
<accession>A0A2U1MI67</accession>
<dbReference type="InterPro" id="IPR059023">
    <property type="entry name" value="RNA_hel_CTD"/>
</dbReference>
<dbReference type="SMART" id="SM00358">
    <property type="entry name" value="DSRM"/>
    <property type="match status" value="1"/>
</dbReference>
<dbReference type="GO" id="GO:0005634">
    <property type="term" value="C:nucleus"/>
    <property type="evidence" value="ECO:0007669"/>
    <property type="project" value="TreeGrafter"/>
</dbReference>
<dbReference type="Pfam" id="PF26026">
    <property type="entry name" value="RNA_hel_CTD"/>
    <property type="match status" value="1"/>
</dbReference>
<protein>
    <recommendedName>
        <fullName evidence="1">RNA helicase</fullName>
        <ecNumber evidence="1">3.6.4.13</ecNumber>
    </recommendedName>
</protein>
<dbReference type="Pfam" id="PF07717">
    <property type="entry name" value="OB_NTP_bind"/>
    <property type="match status" value="1"/>
</dbReference>
<feature type="domain" description="DRBM" evidence="6">
    <location>
        <begin position="578"/>
        <end position="643"/>
    </location>
</feature>
<reference evidence="7 8" key="1">
    <citation type="journal article" date="2018" name="Mol. Plant">
        <title>The genome of Artemisia annua provides insight into the evolution of Asteraceae family and artemisinin biosynthesis.</title>
        <authorList>
            <person name="Shen Q."/>
            <person name="Zhang L."/>
            <person name="Liao Z."/>
            <person name="Wang S."/>
            <person name="Yan T."/>
            <person name="Shi P."/>
            <person name="Liu M."/>
            <person name="Fu X."/>
            <person name="Pan Q."/>
            <person name="Wang Y."/>
            <person name="Lv Z."/>
            <person name="Lu X."/>
            <person name="Zhang F."/>
            <person name="Jiang W."/>
            <person name="Ma Y."/>
            <person name="Chen M."/>
            <person name="Hao X."/>
            <person name="Li L."/>
            <person name="Tang Y."/>
            <person name="Lv G."/>
            <person name="Zhou Y."/>
            <person name="Sun X."/>
            <person name="Brodelius P.E."/>
            <person name="Rose J.K.C."/>
            <person name="Tang K."/>
        </authorList>
    </citation>
    <scope>NUCLEOTIDE SEQUENCE [LARGE SCALE GENOMIC DNA]</scope>
    <source>
        <strain evidence="8">cv. Huhao1</strain>
        <tissue evidence="7">Leaf</tissue>
    </source>
</reference>
<dbReference type="EC" id="3.6.4.13" evidence="1"/>
<dbReference type="STRING" id="35608.A0A2U1MI67"/>
<evidence type="ECO:0000256" key="1">
    <source>
        <dbReference type="ARBA" id="ARBA00012552"/>
    </source>
</evidence>
<dbReference type="InterPro" id="IPR011709">
    <property type="entry name" value="DEAD-box_helicase_OB_fold"/>
</dbReference>
<dbReference type="GO" id="GO:0003724">
    <property type="term" value="F:RNA helicase activity"/>
    <property type="evidence" value="ECO:0007669"/>
    <property type="project" value="UniProtKB-EC"/>
</dbReference>
<evidence type="ECO:0000256" key="2">
    <source>
        <dbReference type="ARBA" id="ARBA00022801"/>
    </source>
</evidence>
<keyword evidence="3 7" id="KW-0547">Nucleotide-binding</keyword>
<evidence type="ECO:0000313" key="7">
    <source>
        <dbReference type="EMBL" id="PWA60916.1"/>
    </source>
</evidence>
<dbReference type="PANTHER" id="PTHR18934">
    <property type="entry name" value="ATP-DEPENDENT RNA HELICASE"/>
    <property type="match status" value="1"/>
</dbReference>
<dbReference type="SUPFAM" id="SSF54768">
    <property type="entry name" value="dsRNA-binding domain-like"/>
    <property type="match status" value="1"/>
</dbReference>
<keyword evidence="8" id="KW-1185">Reference proteome</keyword>
<evidence type="ECO:0000256" key="5">
    <source>
        <dbReference type="PROSITE-ProRule" id="PRU00266"/>
    </source>
</evidence>
<evidence type="ECO:0000259" key="6">
    <source>
        <dbReference type="PROSITE" id="PS50137"/>
    </source>
</evidence>
<evidence type="ECO:0000313" key="8">
    <source>
        <dbReference type="Proteomes" id="UP000245207"/>
    </source>
</evidence>
<keyword evidence="3 7" id="KW-0347">Helicase</keyword>
<dbReference type="Pfam" id="PF00035">
    <property type="entry name" value="dsrm"/>
    <property type="match status" value="1"/>
</dbReference>
<dbReference type="Proteomes" id="UP000245207">
    <property type="component" value="Unassembled WGS sequence"/>
</dbReference>
<dbReference type="PROSITE" id="PS50137">
    <property type="entry name" value="DS_RBD"/>
    <property type="match status" value="1"/>
</dbReference>
<keyword evidence="5" id="KW-0694">RNA-binding</keyword>
<dbReference type="EMBL" id="PKPP01005227">
    <property type="protein sequence ID" value="PWA60916.1"/>
    <property type="molecule type" value="Genomic_DNA"/>
</dbReference>
<comment type="caution">
    <text evidence="7">The sequence shown here is derived from an EMBL/GenBank/DDBJ whole genome shotgun (WGS) entry which is preliminary data.</text>
</comment>